<dbReference type="RefSeq" id="WP_092720259.1">
    <property type="nucleotide sequence ID" value="NZ_FMBK01000009.1"/>
</dbReference>
<gene>
    <name evidence="2" type="ORF">GA0116959_10955</name>
</gene>
<dbReference type="Proteomes" id="UP000243661">
    <property type="component" value="Unassembled WGS sequence"/>
</dbReference>
<evidence type="ECO:0000256" key="1">
    <source>
        <dbReference type="SAM" id="Phobius"/>
    </source>
</evidence>
<keyword evidence="1" id="KW-1133">Transmembrane helix</keyword>
<name>A0A1C4GWY3_9GAMM</name>
<dbReference type="AlphaFoldDB" id="A0A1C4GWY3"/>
<organism evidence="2 3">
    <name type="scientific">Acinetobacter albensis</name>
    <dbReference type="NCBI Taxonomy" id="1673609"/>
    <lineage>
        <taxon>Bacteria</taxon>
        <taxon>Pseudomonadati</taxon>
        <taxon>Pseudomonadota</taxon>
        <taxon>Gammaproteobacteria</taxon>
        <taxon>Moraxellales</taxon>
        <taxon>Moraxellaceae</taxon>
        <taxon>Acinetobacter</taxon>
    </lineage>
</organism>
<sequence length="130" mass="14458">MDMQLTVKIIHMISITVLIGVIIARAFTLFIGVQGNQPNPVARKFFVALQHLVMTCIVLTGVVSLVIKNFEVQSWFYAKVVLFLVLFSSLIKAYKKDDQILLIQRRAGLAIAIVALIAILALVMMKPNFG</sequence>
<feature type="transmembrane region" description="Helical" evidence="1">
    <location>
        <begin position="74"/>
        <end position="94"/>
    </location>
</feature>
<dbReference type="EMBL" id="FMBK01000009">
    <property type="protein sequence ID" value="SCC72375.1"/>
    <property type="molecule type" value="Genomic_DNA"/>
</dbReference>
<feature type="transmembrane region" description="Helical" evidence="1">
    <location>
        <begin position="12"/>
        <end position="33"/>
    </location>
</feature>
<keyword evidence="1" id="KW-0472">Membrane</keyword>
<evidence type="ECO:0000313" key="3">
    <source>
        <dbReference type="Proteomes" id="UP000243661"/>
    </source>
</evidence>
<feature type="transmembrane region" description="Helical" evidence="1">
    <location>
        <begin position="106"/>
        <end position="125"/>
    </location>
</feature>
<keyword evidence="1" id="KW-0812">Transmembrane</keyword>
<feature type="transmembrane region" description="Helical" evidence="1">
    <location>
        <begin position="45"/>
        <end position="68"/>
    </location>
</feature>
<reference evidence="2 3" key="1">
    <citation type="submission" date="2016-08" db="EMBL/GenBank/DDBJ databases">
        <authorList>
            <person name="Seilhamer J.J."/>
        </authorList>
    </citation>
    <scope>NUCLEOTIDE SEQUENCE [LARGE SCALE GENOMIC DNA]</scope>
    <source>
        <strain evidence="2 3">ANC 4874</strain>
    </source>
</reference>
<protein>
    <submittedName>
        <fullName evidence="2">Invasion gene expression up-regulator, SirB</fullName>
    </submittedName>
</protein>
<proteinExistence type="predicted"/>
<dbReference type="OrthoDB" id="6713299at2"/>
<evidence type="ECO:0000313" key="2">
    <source>
        <dbReference type="EMBL" id="SCC72375.1"/>
    </source>
</evidence>
<accession>A0A1C4GWY3</accession>